<dbReference type="InterPro" id="IPR003661">
    <property type="entry name" value="HisK_dim/P_dom"/>
</dbReference>
<dbReference type="Gene3D" id="1.10.287.130">
    <property type="match status" value="1"/>
</dbReference>
<gene>
    <name evidence="12" type="ORF">Chro_5390</name>
</gene>
<keyword evidence="8" id="KW-0902">Two-component regulatory system</keyword>
<dbReference type="EMBL" id="CP003597">
    <property type="protein sequence ID" value="AFY90755.1"/>
    <property type="molecule type" value="Genomic_DNA"/>
</dbReference>
<dbReference type="InterPro" id="IPR011006">
    <property type="entry name" value="CheY-like_superfamily"/>
</dbReference>
<dbReference type="FunFam" id="3.30.565.10:FF:000037">
    <property type="entry name" value="Hybrid sensor histidine kinase/response regulator"/>
    <property type="match status" value="1"/>
</dbReference>
<evidence type="ECO:0000256" key="1">
    <source>
        <dbReference type="ARBA" id="ARBA00000085"/>
    </source>
</evidence>
<dbReference type="InParanoid" id="K9U7F4"/>
<dbReference type="Pfam" id="PF00072">
    <property type="entry name" value="Response_reg"/>
    <property type="match status" value="1"/>
</dbReference>
<proteinExistence type="predicted"/>
<dbReference type="PANTHER" id="PTHR43711">
    <property type="entry name" value="TWO-COMPONENT HISTIDINE KINASE"/>
    <property type="match status" value="1"/>
</dbReference>
<evidence type="ECO:0000256" key="8">
    <source>
        <dbReference type="ARBA" id="ARBA00023012"/>
    </source>
</evidence>
<comment type="catalytic activity">
    <reaction evidence="1">
        <text>ATP + protein L-histidine = ADP + protein N-phospho-L-histidine.</text>
        <dbReference type="EC" id="2.7.13.3"/>
    </reaction>
</comment>
<dbReference type="KEGG" id="cthe:Chro_5390"/>
<keyword evidence="5" id="KW-0547">Nucleotide-binding</keyword>
<dbReference type="CDD" id="cd00082">
    <property type="entry name" value="HisKA"/>
    <property type="match status" value="1"/>
</dbReference>
<dbReference type="Gene3D" id="3.30.565.10">
    <property type="entry name" value="Histidine kinase-like ATPase, C-terminal domain"/>
    <property type="match status" value="1"/>
</dbReference>
<evidence type="ECO:0000256" key="3">
    <source>
        <dbReference type="ARBA" id="ARBA00022553"/>
    </source>
</evidence>
<dbReference type="InterPro" id="IPR001789">
    <property type="entry name" value="Sig_transdc_resp-reg_receiver"/>
</dbReference>
<name>K9U7F4_CHRTP</name>
<sequence length="425" mass="46814">MVAESSVISHCSLVTGHWSLITVKRRGKNQKTMLASLVKVLLIEDSLAEARFLQEILRQANLRHFHLAHVKRLGDALAELDRGLISSQPYDAVLLDLTLPDSQGLASLPLLLQQAPSLPIVVLTNTNDDELAIEAVRQGAQDYLVKRQIDAKLLVRSLCYAIERKQAAEALQAKNQALATQVQESAVELDKAKQLNRFKSEFVSMLSHDFRSPLTTILLATGLLQNSERKLTEKQKLTHFQHINAAIKNMAQMLDEVSLAGKAEAGQLQCQPTYLDIQEFCRELVATLELSAAKKQIALVFTCQGQTEKALWDENLLRHILANLLSNAIKYSSAGSSVQFHLIAQPEMVTFQIRDWGIGIPKADLQQLFQPFHRASNVGSTPGTGLGLAIAKKCVEVCGGEIYVESEVDVGTTFTIILPVVSVPI</sequence>
<dbReference type="PANTHER" id="PTHR43711:SF26">
    <property type="entry name" value="SENSOR HISTIDINE KINASE RCSC"/>
    <property type="match status" value="1"/>
</dbReference>
<keyword evidence="4" id="KW-0808">Transferase</keyword>
<dbReference type="HOGENOM" id="CLU_000445_114_72_3"/>
<dbReference type="SMART" id="SM00388">
    <property type="entry name" value="HisKA"/>
    <property type="match status" value="1"/>
</dbReference>
<evidence type="ECO:0000259" key="11">
    <source>
        <dbReference type="PROSITE" id="PS50110"/>
    </source>
</evidence>
<dbReference type="PATRIC" id="fig|251229.3.peg.6299"/>
<dbReference type="GO" id="GO:0005524">
    <property type="term" value="F:ATP binding"/>
    <property type="evidence" value="ECO:0007669"/>
    <property type="project" value="UniProtKB-KW"/>
</dbReference>
<dbReference type="Pfam" id="PF00512">
    <property type="entry name" value="HisKA"/>
    <property type="match status" value="1"/>
</dbReference>
<dbReference type="SUPFAM" id="SSF47384">
    <property type="entry name" value="Homodimeric domain of signal transducing histidine kinase"/>
    <property type="match status" value="1"/>
</dbReference>
<keyword evidence="13" id="KW-1185">Reference proteome</keyword>
<evidence type="ECO:0000313" key="13">
    <source>
        <dbReference type="Proteomes" id="UP000010384"/>
    </source>
</evidence>
<accession>K9U7F4</accession>
<keyword evidence="3 9" id="KW-0597">Phosphoprotein</keyword>
<dbReference type="Gene3D" id="3.40.50.2300">
    <property type="match status" value="1"/>
</dbReference>
<evidence type="ECO:0000259" key="10">
    <source>
        <dbReference type="PROSITE" id="PS50109"/>
    </source>
</evidence>
<dbReference type="SMART" id="SM00387">
    <property type="entry name" value="HATPase_c"/>
    <property type="match status" value="1"/>
</dbReference>
<organism evidence="12 13">
    <name type="scientific">Chroococcidiopsis thermalis (strain PCC 7203)</name>
    <dbReference type="NCBI Taxonomy" id="251229"/>
    <lineage>
        <taxon>Bacteria</taxon>
        <taxon>Bacillati</taxon>
        <taxon>Cyanobacteriota</taxon>
        <taxon>Cyanophyceae</taxon>
        <taxon>Chroococcidiopsidales</taxon>
        <taxon>Chroococcidiopsidaceae</taxon>
        <taxon>Chroococcidiopsis</taxon>
    </lineage>
</organism>
<evidence type="ECO:0000256" key="9">
    <source>
        <dbReference type="PROSITE-ProRule" id="PRU00169"/>
    </source>
</evidence>
<dbReference type="InterPro" id="IPR004358">
    <property type="entry name" value="Sig_transdc_His_kin-like_C"/>
</dbReference>
<dbReference type="eggNOG" id="COG0745">
    <property type="taxonomic scope" value="Bacteria"/>
</dbReference>
<dbReference type="SMART" id="SM00448">
    <property type="entry name" value="REC"/>
    <property type="match status" value="1"/>
</dbReference>
<evidence type="ECO:0000256" key="5">
    <source>
        <dbReference type="ARBA" id="ARBA00022741"/>
    </source>
</evidence>
<dbReference type="InterPro" id="IPR005467">
    <property type="entry name" value="His_kinase_dom"/>
</dbReference>
<keyword evidence="6 12" id="KW-0418">Kinase</keyword>
<dbReference type="PRINTS" id="PR00344">
    <property type="entry name" value="BCTRLSENSOR"/>
</dbReference>
<dbReference type="Proteomes" id="UP000010384">
    <property type="component" value="Chromosome"/>
</dbReference>
<dbReference type="InterPro" id="IPR036890">
    <property type="entry name" value="HATPase_C_sf"/>
</dbReference>
<evidence type="ECO:0000256" key="6">
    <source>
        <dbReference type="ARBA" id="ARBA00022777"/>
    </source>
</evidence>
<evidence type="ECO:0000256" key="2">
    <source>
        <dbReference type="ARBA" id="ARBA00012438"/>
    </source>
</evidence>
<dbReference type="CDD" id="cd00075">
    <property type="entry name" value="HATPase"/>
    <property type="match status" value="1"/>
</dbReference>
<dbReference type="STRING" id="251229.Chro_5390"/>
<feature type="modified residue" description="4-aspartylphosphate" evidence="9">
    <location>
        <position position="96"/>
    </location>
</feature>
<dbReference type="SUPFAM" id="SSF55874">
    <property type="entry name" value="ATPase domain of HSP90 chaperone/DNA topoisomerase II/histidine kinase"/>
    <property type="match status" value="1"/>
</dbReference>
<dbReference type="SUPFAM" id="SSF52172">
    <property type="entry name" value="CheY-like"/>
    <property type="match status" value="1"/>
</dbReference>
<evidence type="ECO:0000256" key="7">
    <source>
        <dbReference type="ARBA" id="ARBA00022840"/>
    </source>
</evidence>
<reference evidence="12 13" key="1">
    <citation type="submission" date="2012-06" db="EMBL/GenBank/DDBJ databases">
        <title>Finished chromosome of genome of Chroococcidiopsis thermalis PCC 7203.</title>
        <authorList>
            <consortium name="US DOE Joint Genome Institute"/>
            <person name="Gugger M."/>
            <person name="Coursin T."/>
            <person name="Rippka R."/>
            <person name="Tandeau De Marsac N."/>
            <person name="Huntemann M."/>
            <person name="Wei C.-L."/>
            <person name="Han J."/>
            <person name="Detter J.C."/>
            <person name="Han C."/>
            <person name="Tapia R."/>
            <person name="Davenport K."/>
            <person name="Daligault H."/>
            <person name="Erkkila T."/>
            <person name="Gu W."/>
            <person name="Munk A.C.C."/>
            <person name="Teshima H."/>
            <person name="Xu Y."/>
            <person name="Chain P."/>
            <person name="Chen A."/>
            <person name="Krypides N."/>
            <person name="Mavromatis K."/>
            <person name="Markowitz V."/>
            <person name="Szeto E."/>
            <person name="Ivanova N."/>
            <person name="Mikhailova N."/>
            <person name="Ovchinnikova G."/>
            <person name="Pagani I."/>
            <person name="Pati A."/>
            <person name="Goodwin L."/>
            <person name="Peters L."/>
            <person name="Pitluck S."/>
            <person name="Woyke T."/>
            <person name="Kerfeld C."/>
        </authorList>
    </citation>
    <scope>NUCLEOTIDE SEQUENCE [LARGE SCALE GENOMIC DNA]</scope>
    <source>
        <strain evidence="12 13">PCC 7203</strain>
    </source>
</reference>
<dbReference type="AlphaFoldDB" id="K9U7F4"/>
<dbReference type="PROSITE" id="PS50110">
    <property type="entry name" value="RESPONSE_REGULATORY"/>
    <property type="match status" value="1"/>
</dbReference>
<dbReference type="InterPro" id="IPR003594">
    <property type="entry name" value="HATPase_dom"/>
</dbReference>
<evidence type="ECO:0000256" key="4">
    <source>
        <dbReference type="ARBA" id="ARBA00022679"/>
    </source>
</evidence>
<dbReference type="InterPro" id="IPR036097">
    <property type="entry name" value="HisK_dim/P_sf"/>
</dbReference>
<protein>
    <recommendedName>
        <fullName evidence="2">histidine kinase</fullName>
        <ecNumber evidence="2">2.7.13.3</ecNumber>
    </recommendedName>
</protein>
<evidence type="ECO:0000313" key="12">
    <source>
        <dbReference type="EMBL" id="AFY90755.1"/>
    </source>
</evidence>
<keyword evidence="7" id="KW-0067">ATP-binding</keyword>
<dbReference type="Pfam" id="PF02518">
    <property type="entry name" value="HATPase_c"/>
    <property type="match status" value="1"/>
</dbReference>
<dbReference type="GO" id="GO:0000155">
    <property type="term" value="F:phosphorelay sensor kinase activity"/>
    <property type="evidence" value="ECO:0007669"/>
    <property type="project" value="InterPro"/>
</dbReference>
<dbReference type="InterPro" id="IPR050736">
    <property type="entry name" value="Sensor_HK_Regulatory"/>
</dbReference>
<feature type="domain" description="Response regulatory" evidence="11">
    <location>
        <begin position="39"/>
        <end position="161"/>
    </location>
</feature>
<feature type="domain" description="Histidine kinase" evidence="10">
    <location>
        <begin position="205"/>
        <end position="422"/>
    </location>
</feature>
<dbReference type="EC" id="2.7.13.3" evidence="2"/>
<dbReference type="eggNOG" id="COG2205">
    <property type="taxonomic scope" value="Bacteria"/>
</dbReference>
<dbReference type="PROSITE" id="PS50109">
    <property type="entry name" value="HIS_KIN"/>
    <property type="match status" value="1"/>
</dbReference>